<dbReference type="InterPro" id="IPR009492">
    <property type="entry name" value="TniQ"/>
</dbReference>
<feature type="domain" description="TniQ" evidence="1">
    <location>
        <begin position="7"/>
        <end position="126"/>
    </location>
</feature>
<dbReference type="Pfam" id="PF06527">
    <property type="entry name" value="TniQ"/>
    <property type="match status" value="1"/>
</dbReference>
<dbReference type="STRING" id="641665.GCA_002104455_01956"/>
<proteinExistence type="predicted"/>
<dbReference type="OrthoDB" id="6138887at2"/>
<dbReference type="AlphaFoldDB" id="A0A1H7TQ85"/>
<evidence type="ECO:0000259" key="1">
    <source>
        <dbReference type="Pfam" id="PF06527"/>
    </source>
</evidence>
<dbReference type="EMBL" id="FOBI01000028">
    <property type="protein sequence ID" value="SEL87030.1"/>
    <property type="molecule type" value="Genomic_DNA"/>
</dbReference>
<reference evidence="3" key="1">
    <citation type="submission" date="2016-10" db="EMBL/GenBank/DDBJ databases">
        <authorList>
            <person name="Varghese N."/>
            <person name="Submissions S."/>
        </authorList>
    </citation>
    <scope>NUCLEOTIDE SEQUENCE [LARGE SCALE GENOMIC DNA]</scope>
    <source>
        <strain evidence="3">CGMCC 1.9127</strain>
    </source>
</reference>
<gene>
    <name evidence="2" type="ORF">SAMN05216262_1281</name>
</gene>
<name>A0A1H7TQ85_9GAMM</name>
<sequence>MELMTSLAPKPLESIRSFIVRLSSANDYDSVKRLFTEHKGDKNICIESSDASLLDFVKKLVDIEDVSVFSPIHIAETKSQSNRIGVKPMMDTHPHVCPSCLAEKSLTNTQWQLYPITHCPKHNLKLMTHCCCGEKFKWDQELLEYGCSNCFASWAEIAHQQEQQVAPDHVLHFYRLNGQAQADFLEDLLTACMRALRPYDSVHHGIKQLPKCNVDWTKLSTQAYDMLTDRNVIEDWCHSMAHVRSDYEVFGSNAVFYPLITLQQKLHLNWLVNAIKPSLCNVSPLTNFLPSHQFTSCNARNNSVTDLSMKAADISLIHQLDQHGFSQMTGCSLELTRRIFKIPSISSLAPVGRGRFSFIDTTDFIKQSVKINSENIANTTPLTSPTDLMKTFTMTTDDFIMQIYLYELPIHINSAAETLVEAISINEKVIANHLETTYLKNEHSISLTRAKNILCIPRNQVLMLAKQGVLVELPSTKNKHMIAGASIAQFLANYTCIERWSALNNASRGKVLSSLHQAGFKADIPPFIFKKTQGLQDFLMAKVYTTWDKQEQLELVL</sequence>
<evidence type="ECO:0000313" key="3">
    <source>
        <dbReference type="Proteomes" id="UP000199297"/>
    </source>
</evidence>
<dbReference type="Proteomes" id="UP000199297">
    <property type="component" value="Unassembled WGS sequence"/>
</dbReference>
<protein>
    <submittedName>
        <fullName evidence="2">TniQ protein</fullName>
    </submittedName>
</protein>
<organism evidence="2 3">
    <name type="scientific">Colwellia chukchiensis</name>
    <dbReference type="NCBI Taxonomy" id="641665"/>
    <lineage>
        <taxon>Bacteria</taxon>
        <taxon>Pseudomonadati</taxon>
        <taxon>Pseudomonadota</taxon>
        <taxon>Gammaproteobacteria</taxon>
        <taxon>Alteromonadales</taxon>
        <taxon>Colwelliaceae</taxon>
        <taxon>Colwellia</taxon>
    </lineage>
</organism>
<keyword evidence="3" id="KW-1185">Reference proteome</keyword>
<accession>A0A1H7TQ85</accession>
<evidence type="ECO:0000313" key="2">
    <source>
        <dbReference type="EMBL" id="SEL87030.1"/>
    </source>
</evidence>